<sequence>MKNYFRQILILKLLIFSLLTLNSCDEREHTVSCFPNVPVNISLNLNLPAYYQLQNAGGWIYVDAALAGTRGLIVINSGNAFHAYDRNAPHICPADDTTLQVVENIKIRCPKDGAEWILLTGQPNNQAAKKPLKTYRTAYDAATKTLSVY</sequence>
<keyword evidence="2" id="KW-0223">Dioxygenase</keyword>
<organism evidence="2 3">
    <name type="scientific">Cruoricaptor ignavus</name>
    <dbReference type="NCBI Taxonomy" id="1118202"/>
    <lineage>
        <taxon>Bacteria</taxon>
        <taxon>Pseudomonadati</taxon>
        <taxon>Bacteroidota</taxon>
        <taxon>Flavobacteriia</taxon>
        <taxon>Flavobacteriales</taxon>
        <taxon>Weeksellaceae</taxon>
        <taxon>Cruoricaptor</taxon>
    </lineage>
</organism>
<feature type="signal peptide" evidence="1">
    <location>
        <begin position="1"/>
        <end position="23"/>
    </location>
</feature>
<dbReference type="GO" id="GO:0051213">
    <property type="term" value="F:dioxygenase activity"/>
    <property type="evidence" value="ECO:0007669"/>
    <property type="project" value="UniProtKB-KW"/>
</dbReference>
<evidence type="ECO:0000256" key="1">
    <source>
        <dbReference type="SAM" id="SignalP"/>
    </source>
</evidence>
<reference evidence="2 3" key="1">
    <citation type="submission" date="2016-11" db="EMBL/GenBank/DDBJ databases">
        <authorList>
            <person name="Jaros S."/>
            <person name="Januszkiewicz K."/>
            <person name="Wedrychowicz H."/>
        </authorList>
    </citation>
    <scope>NUCLEOTIDE SEQUENCE [LARGE SCALE GENOMIC DNA]</scope>
    <source>
        <strain evidence="2 3">DSM 25479</strain>
    </source>
</reference>
<proteinExistence type="predicted"/>
<evidence type="ECO:0000313" key="3">
    <source>
        <dbReference type="Proteomes" id="UP000184335"/>
    </source>
</evidence>
<dbReference type="EMBL" id="FQYI01000011">
    <property type="protein sequence ID" value="SHJ18117.1"/>
    <property type="molecule type" value="Genomic_DNA"/>
</dbReference>
<dbReference type="OrthoDB" id="1272144at2"/>
<protein>
    <submittedName>
        <fullName evidence="2">Ferredoxin subunit of nitrite reductase or a ring-hydroxylating dioxygenase</fullName>
    </submittedName>
</protein>
<accession>A0A1M6H7E5</accession>
<keyword evidence="2" id="KW-0560">Oxidoreductase</keyword>
<dbReference type="GO" id="GO:0051537">
    <property type="term" value="F:2 iron, 2 sulfur cluster binding"/>
    <property type="evidence" value="ECO:0007669"/>
    <property type="project" value="InterPro"/>
</dbReference>
<dbReference type="STRING" id="1118202.SAMN05443429_11157"/>
<dbReference type="Proteomes" id="UP000184335">
    <property type="component" value="Unassembled WGS sequence"/>
</dbReference>
<evidence type="ECO:0000313" key="2">
    <source>
        <dbReference type="EMBL" id="SHJ18117.1"/>
    </source>
</evidence>
<name>A0A1M6H7E5_9FLAO</name>
<dbReference type="InterPro" id="IPR036922">
    <property type="entry name" value="Rieske_2Fe-2S_sf"/>
</dbReference>
<keyword evidence="1" id="KW-0732">Signal</keyword>
<keyword evidence="3" id="KW-1185">Reference proteome</keyword>
<feature type="chain" id="PRO_5012341699" evidence="1">
    <location>
        <begin position="24"/>
        <end position="149"/>
    </location>
</feature>
<dbReference type="AlphaFoldDB" id="A0A1M6H7E5"/>
<gene>
    <name evidence="2" type="ORF">SAMN05443429_11157</name>
</gene>
<dbReference type="Gene3D" id="2.102.10.10">
    <property type="entry name" value="Rieske [2Fe-2S] iron-sulphur domain"/>
    <property type="match status" value="1"/>
</dbReference>
<dbReference type="RefSeq" id="WP_083541279.1">
    <property type="nucleotide sequence ID" value="NZ_FQYI01000011.1"/>
</dbReference>